<protein>
    <submittedName>
        <fullName evidence="2">Uncharacterized protein</fullName>
    </submittedName>
</protein>
<keyword evidence="3" id="KW-1185">Reference proteome</keyword>
<feature type="region of interest" description="Disordered" evidence="1">
    <location>
        <begin position="235"/>
        <end position="279"/>
    </location>
</feature>
<feature type="compositionally biased region" description="Basic and acidic residues" evidence="1">
    <location>
        <begin position="235"/>
        <end position="246"/>
    </location>
</feature>
<evidence type="ECO:0000256" key="1">
    <source>
        <dbReference type="SAM" id="MobiDB-lite"/>
    </source>
</evidence>
<accession>A0AAV8D9E2</accession>
<feature type="compositionally biased region" description="Acidic residues" evidence="1">
    <location>
        <begin position="127"/>
        <end position="141"/>
    </location>
</feature>
<gene>
    <name evidence="2" type="ORF">LUZ62_074481</name>
</gene>
<feature type="compositionally biased region" description="Low complexity" evidence="1">
    <location>
        <begin position="268"/>
        <end position="279"/>
    </location>
</feature>
<evidence type="ECO:0000313" key="3">
    <source>
        <dbReference type="Proteomes" id="UP001140206"/>
    </source>
</evidence>
<proteinExistence type="predicted"/>
<name>A0AAV8D9E2_9POAL</name>
<feature type="region of interest" description="Disordered" evidence="1">
    <location>
        <begin position="36"/>
        <end position="76"/>
    </location>
</feature>
<dbReference type="Proteomes" id="UP001140206">
    <property type="component" value="Chromosome 4"/>
</dbReference>
<evidence type="ECO:0000313" key="2">
    <source>
        <dbReference type="EMBL" id="KAJ4764106.1"/>
    </source>
</evidence>
<dbReference type="AlphaFoldDB" id="A0AAV8D9E2"/>
<feature type="region of interest" description="Disordered" evidence="1">
    <location>
        <begin position="123"/>
        <end position="145"/>
    </location>
</feature>
<organism evidence="2 3">
    <name type="scientific">Rhynchospora pubera</name>
    <dbReference type="NCBI Taxonomy" id="906938"/>
    <lineage>
        <taxon>Eukaryota</taxon>
        <taxon>Viridiplantae</taxon>
        <taxon>Streptophyta</taxon>
        <taxon>Embryophyta</taxon>
        <taxon>Tracheophyta</taxon>
        <taxon>Spermatophyta</taxon>
        <taxon>Magnoliopsida</taxon>
        <taxon>Liliopsida</taxon>
        <taxon>Poales</taxon>
        <taxon>Cyperaceae</taxon>
        <taxon>Cyperoideae</taxon>
        <taxon>Rhynchosporeae</taxon>
        <taxon>Rhynchospora</taxon>
    </lineage>
</organism>
<dbReference type="PANTHER" id="PTHR35286">
    <property type="entry name" value="EXPRESSED PROTEIN"/>
    <property type="match status" value="1"/>
</dbReference>
<reference evidence="2" key="1">
    <citation type="submission" date="2022-08" db="EMBL/GenBank/DDBJ databases">
        <authorList>
            <person name="Marques A."/>
        </authorList>
    </citation>
    <scope>NUCLEOTIDE SEQUENCE</scope>
    <source>
        <strain evidence="2">RhyPub2mFocal</strain>
        <tissue evidence="2">Leaves</tissue>
    </source>
</reference>
<dbReference type="PANTHER" id="PTHR35286:SF1">
    <property type="entry name" value="EXPRESSED PROTEIN"/>
    <property type="match status" value="1"/>
</dbReference>
<comment type="caution">
    <text evidence="2">The sequence shown here is derived from an EMBL/GenBank/DDBJ whole genome shotgun (WGS) entry which is preliminary data.</text>
</comment>
<sequence>MKACSRPSEAYNYNLHLQLTSSSSFPTWKEKAKQNISIPVSSQIAKQQATGNRQQHTPLSKSMASPPSPKNNTSSQTPIDALFLQNLMSRMQLRPPYLDSNSFLNASLEDLLHLSTSLPDSFLDSYPDPDSDVEPELDFSSDSDGRRRALAKEEAKLEKEIIRLVKSGDAEEVLKPNSGQSVSVGDHSICVGFHVDKESEYRVWEWHGHIMLYDDKEGYSAEYVYGNHFERLTGENKKKSKEEKDLNSGLRDLISGDNDSNGRVIHRNSVVSSNGSASG</sequence>
<dbReference type="EMBL" id="JAMFTS010000004">
    <property type="protein sequence ID" value="KAJ4764106.1"/>
    <property type="molecule type" value="Genomic_DNA"/>
</dbReference>